<proteinExistence type="predicted"/>
<protein>
    <submittedName>
        <fullName evidence="1">Uncharacterized protein</fullName>
    </submittedName>
</protein>
<dbReference type="AlphaFoldDB" id="A0A4Z0HNL3"/>
<name>A0A4Z0HNL3_MYCPR</name>
<evidence type="ECO:0000313" key="1">
    <source>
        <dbReference type="EMBL" id="TGB37898.1"/>
    </source>
</evidence>
<comment type="caution">
    <text evidence="1">The sequence shown here is derived from an EMBL/GenBank/DDBJ whole genome shotgun (WGS) entry which is preliminary data.</text>
</comment>
<sequence length="94" mass="10582">MSDLVPADEIERIVGVDRHRKAHFGRAVSAEQTVYILHSRECRDSGIDLRECRFSVALDRGIKPEAWSAHQDVPVALGVWHGRLIPLKGTEVVR</sequence>
<dbReference type="EMBL" id="RWKA01000018">
    <property type="protein sequence ID" value="TGB37898.1"/>
    <property type="molecule type" value="Genomic_DNA"/>
</dbReference>
<organism evidence="1 2">
    <name type="scientific">Mycolicibacterium peregrinum</name>
    <name type="common">Mycobacterium peregrinum</name>
    <dbReference type="NCBI Taxonomy" id="43304"/>
    <lineage>
        <taxon>Bacteria</taxon>
        <taxon>Bacillati</taxon>
        <taxon>Actinomycetota</taxon>
        <taxon>Actinomycetes</taxon>
        <taxon>Mycobacteriales</taxon>
        <taxon>Mycobacteriaceae</taxon>
        <taxon>Mycolicibacterium</taxon>
    </lineage>
</organism>
<reference evidence="1 2" key="1">
    <citation type="submission" date="2018-12" db="EMBL/GenBank/DDBJ databases">
        <title>Draft genome sequences of Mycolicibacterium peregrinum isolated from a pig with lymphadenitis and from soil on the same Japanese pig farm.</title>
        <authorList>
            <person name="Komatsu T."/>
            <person name="Ohya K."/>
            <person name="Sawai K."/>
            <person name="Odoi J.O."/>
            <person name="Otsu K."/>
            <person name="Ota A."/>
            <person name="Ito T."/>
            <person name="Kawai M."/>
            <person name="Maruyama F."/>
        </authorList>
    </citation>
    <scope>NUCLEOTIDE SEQUENCE [LARGE SCALE GENOMIC DNA]</scope>
    <source>
        <strain evidence="1 2">138</strain>
    </source>
</reference>
<evidence type="ECO:0000313" key="2">
    <source>
        <dbReference type="Proteomes" id="UP000297792"/>
    </source>
</evidence>
<accession>A0A4Z0HNL3</accession>
<gene>
    <name evidence="1" type="ORF">EJD98_25450</name>
</gene>
<dbReference type="RefSeq" id="WP_135361668.1">
    <property type="nucleotide sequence ID" value="NZ_RWJZ01000016.1"/>
</dbReference>
<keyword evidence="2" id="KW-1185">Reference proteome</keyword>
<dbReference type="Proteomes" id="UP000297792">
    <property type="component" value="Unassembled WGS sequence"/>
</dbReference>